<dbReference type="RefSeq" id="WP_008787980.1">
    <property type="nucleotide sequence ID" value="NZ_AKCB01000001.1"/>
</dbReference>
<comment type="caution">
    <text evidence="1">The sequence shown here is derived from an EMBL/GenBank/DDBJ whole genome shotgun (WGS) entry which is preliminary data.</text>
</comment>
<protein>
    <submittedName>
        <fullName evidence="1">Uncharacterized protein</fullName>
    </submittedName>
</protein>
<sequence length="108" mass="13118">MEEYYKMIFTLVYENNLEDYQDEILNYIRKLKKIANMHPRLMHVAIFSVFRTERKRLSILFPEIYRRFGNNLEISKMSNDDKEYIMNTFINAVEKIGKEQINAIQKNT</sequence>
<reference evidence="1 2" key="1">
    <citation type="submission" date="2010-12" db="EMBL/GenBank/DDBJ databases">
        <title>The Genome Sequence of Coprobacillus sp. strain 29_1.</title>
        <authorList>
            <consortium name="The Broad Institute Genome Sequencing Platform"/>
            <person name="Earl A."/>
            <person name="Ward D."/>
            <person name="Feldgarden M."/>
            <person name="Gevers D."/>
            <person name="Daigneault M."/>
            <person name="Sibley C.D."/>
            <person name="White A."/>
            <person name="Strauss J."/>
            <person name="Allen-Vercoe E."/>
            <person name="Young S.K."/>
            <person name="Zeng Q."/>
            <person name="Gargeya S."/>
            <person name="Fitzgerald M."/>
            <person name="Haas B."/>
            <person name="Abouelleil A."/>
            <person name="Alvarado L."/>
            <person name="Arachchi H.M."/>
            <person name="Berlin A."/>
            <person name="Brown A."/>
            <person name="Chapman S.B."/>
            <person name="Chen Z."/>
            <person name="Dunbar C."/>
            <person name="Freedman E."/>
            <person name="Gearin G."/>
            <person name="Gellesch M."/>
            <person name="Goldberg J."/>
            <person name="Griggs A."/>
            <person name="Gujja S."/>
            <person name="Heilman E."/>
            <person name="Heiman D."/>
            <person name="Howarth C."/>
            <person name="Larson L."/>
            <person name="Lui A."/>
            <person name="MacDonald P.J.P."/>
            <person name="Mehta T."/>
            <person name="Montmayeur A."/>
            <person name="Murphy C."/>
            <person name="Neiman D."/>
            <person name="Pearson M."/>
            <person name="Priest M."/>
            <person name="Roberts A."/>
            <person name="Saif S."/>
            <person name="Shea T."/>
            <person name="Shenoy N."/>
            <person name="Sisk P."/>
            <person name="Stolte C."/>
            <person name="Sykes S."/>
            <person name="White J."/>
            <person name="Yandava C."/>
            <person name="Nusbaum C."/>
            <person name="Birren B."/>
        </authorList>
    </citation>
    <scope>NUCLEOTIDE SEQUENCE [LARGE SCALE GENOMIC DNA]</scope>
    <source>
        <strain evidence="1 2">29_1</strain>
    </source>
</reference>
<accession>E7G7X6</accession>
<organism evidence="1 2">
    <name type="scientific">Coprobacillus cateniformis</name>
    <dbReference type="NCBI Taxonomy" id="100884"/>
    <lineage>
        <taxon>Bacteria</taxon>
        <taxon>Bacillati</taxon>
        <taxon>Bacillota</taxon>
        <taxon>Erysipelotrichia</taxon>
        <taxon>Erysipelotrichales</taxon>
        <taxon>Coprobacillaceae</taxon>
        <taxon>Coprobacillus</taxon>
    </lineage>
</organism>
<dbReference type="AlphaFoldDB" id="E7G7X6"/>
<dbReference type="Proteomes" id="UP000003157">
    <property type="component" value="Unassembled WGS sequence"/>
</dbReference>
<evidence type="ECO:0000313" key="1">
    <source>
        <dbReference type="EMBL" id="EFW05897.1"/>
    </source>
</evidence>
<dbReference type="GeneID" id="78228727"/>
<dbReference type="HOGENOM" id="CLU_2192553_0_0_9"/>
<dbReference type="EMBL" id="ADKX01000012">
    <property type="protein sequence ID" value="EFW05897.1"/>
    <property type="molecule type" value="Genomic_DNA"/>
</dbReference>
<gene>
    <name evidence="1" type="ORF">HMPREF9488_00864</name>
</gene>
<keyword evidence="2" id="KW-1185">Reference proteome</keyword>
<proteinExistence type="predicted"/>
<dbReference type="STRING" id="100884.GCA_000269565_00837"/>
<name>E7G7X6_9FIRM</name>
<evidence type="ECO:0000313" key="2">
    <source>
        <dbReference type="Proteomes" id="UP000003157"/>
    </source>
</evidence>